<feature type="transmembrane region" description="Helical" evidence="1">
    <location>
        <begin position="63"/>
        <end position="84"/>
    </location>
</feature>
<evidence type="ECO:0000313" key="4">
    <source>
        <dbReference type="Proteomes" id="UP000008827"/>
    </source>
</evidence>
<protein>
    <submittedName>
        <fullName evidence="2 3">Uncharacterized protein</fullName>
    </submittedName>
</protein>
<organism evidence="2">
    <name type="scientific">Glycine max</name>
    <name type="common">Soybean</name>
    <name type="synonym">Glycine hispida</name>
    <dbReference type="NCBI Taxonomy" id="3847"/>
    <lineage>
        <taxon>Eukaryota</taxon>
        <taxon>Viridiplantae</taxon>
        <taxon>Streptophyta</taxon>
        <taxon>Embryophyta</taxon>
        <taxon>Tracheophyta</taxon>
        <taxon>Spermatophyta</taxon>
        <taxon>Magnoliopsida</taxon>
        <taxon>eudicotyledons</taxon>
        <taxon>Gunneridae</taxon>
        <taxon>Pentapetalae</taxon>
        <taxon>rosids</taxon>
        <taxon>fabids</taxon>
        <taxon>Fabales</taxon>
        <taxon>Fabaceae</taxon>
        <taxon>Papilionoideae</taxon>
        <taxon>50 kb inversion clade</taxon>
        <taxon>NPAAA clade</taxon>
        <taxon>indigoferoid/millettioid clade</taxon>
        <taxon>Phaseoleae</taxon>
        <taxon>Glycine</taxon>
        <taxon>Glycine subgen. Soja</taxon>
    </lineage>
</organism>
<reference evidence="2" key="3">
    <citation type="submission" date="2018-07" db="EMBL/GenBank/DDBJ databases">
        <title>WGS assembly of Glycine max.</title>
        <authorList>
            <person name="Schmutz J."/>
            <person name="Cannon S."/>
            <person name="Schlueter J."/>
            <person name="Ma J."/>
            <person name="Mitros T."/>
            <person name="Nelson W."/>
            <person name="Hyten D."/>
            <person name="Song Q."/>
            <person name="Thelen J."/>
            <person name="Cheng J."/>
            <person name="Xu D."/>
            <person name="Hellsten U."/>
            <person name="May G."/>
            <person name="Yu Y."/>
            <person name="Sakurai T."/>
            <person name="Umezawa T."/>
            <person name="Bhattacharyya M."/>
            <person name="Sandhu D."/>
            <person name="Valliyodan B."/>
            <person name="Lindquist E."/>
            <person name="Peto M."/>
            <person name="Grant D."/>
            <person name="Shu S."/>
            <person name="Goodstein D."/>
            <person name="Barry K."/>
            <person name="Futrell-Griggs M."/>
            <person name="Abernathy B."/>
            <person name="Du J."/>
            <person name="Tian Z."/>
            <person name="Zhu L."/>
            <person name="Gill N."/>
            <person name="Joshi T."/>
            <person name="Libault M."/>
            <person name="Sethuraman A."/>
            <person name="Zhang X."/>
            <person name="Shinozaki K."/>
            <person name="Nguyen H."/>
            <person name="Wing R."/>
            <person name="Cregan P."/>
            <person name="Specht J."/>
            <person name="Grimwood J."/>
            <person name="Rokhsar D."/>
            <person name="Stacey G."/>
            <person name="Shoemaker R."/>
            <person name="Jackson S."/>
        </authorList>
    </citation>
    <scope>NUCLEOTIDE SEQUENCE</scope>
    <source>
        <tissue evidence="2">Callus</tissue>
    </source>
</reference>
<dbReference type="Gramene" id="KRH24880">
    <property type="protein sequence ID" value="KRH24880"/>
    <property type="gene ID" value="GLYMA_12G068400"/>
</dbReference>
<keyword evidence="1" id="KW-0472">Membrane</keyword>
<evidence type="ECO:0000313" key="2">
    <source>
        <dbReference type="EMBL" id="KRH24880.1"/>
    </source>
</evidence>
<keyword evidence="4" id="KW-1185">Reference proteome</keyword>
<dbReference type="AlphaFoldDB" id="K7LTE6"/>
<gene>
    <name evidence="2" type="ORF">GLYMA_12G068400</name>
</gene>
<dbReference type="InParanoid" id="K7LTE6"/>
<evidence type="ECO:0000256" key="1">
    <source>
        <dbReference type="SAM" id="Phobius"/>
    </source>
</evidence>
<name>K7LTE6_SOYBN</name>
<dbReference type="HOGENOM" id="CLU_2337718_0_0_1"/>
<accession>K7LTE6</accession>
<reference evidence="3" key="2">
    <citation type="submission" date="2018-02" db="UniProtKB">
        <authorList>
            <consortium name="EnsemblPlants"/>
        </authorList>
    </citation>
    <scope>IDENTIFICATION</scope>
    <source>
        <strain evidence="3">Williams 82</strain>
    </source>
</reference>
<dbReference type="EMBL" id="CM000845">
    <property type="protein sequence ID" value="KRH24880.1"/>
    <property type="molecule type" value="Genomic_DNA"/>
</dbReference>
<reference evidence="2 3" key="1">
    <citation type="journal article" date="2010" name="Nature">
        <title>Genome sequence of the palaeopolyploid soybean.</title>
        <authorList>
            <person name="Schmutz J."/>
            <person name="Cannon S.B."/>
            <person name="Schlueter J."/>
            <person name="Ma J."/>
            <person name="Mitros T."/>
            <person name="Nelson W."/>
            <person name="Hyten D.L."/>
            <person name="Song Q."/>
            <person name="Thelen J.J."/>
            <person name="Cheng J."/>
            <person name="Xu D."/>
            <person name="Hellsten U."/>
            <person name="May G.D."/>
            <person name="Yu Y."/>
            <person name="Sakurai T."/>
            <person name="Umezawa T."/>
            <person name="Bhattacharyya M.K."/>
            <person name="Sandhu D."/>
            <person name="Valliyodan B."/>
            <person name="Lindquist E."/>
            <person name="Peto M."/>
            <person name="Grant D."/>
            <person name="Shu S."/>
            <person name="Goodstein D."/>
            <person name="Barry K."/>
            <person name="Futrell-Griggs M."/>
            <person name="Abernathy B."/>
            <person name="Du J."/>
            <person name="Tian Z."/>
            <person name="Zhu L."/>
            <person name="Gill N."/>
            <person name="Joshi T."/>
            <person name="Libault M."/>
            <person name="Sethuraman A."/>
            <person name="Zhang X.-C."/>
            <person name="Shinozaki K."/>
            <person name="Nguyen H.T."/>
            <person name="Wing R.A."/>
            <person name="Cregan P."/>
            <person name="Specht J."/>
            <person name="Grimwood J."/>
            <person name="Rokhsar D."/>
            <person name="Stacey G."/>
            <person name="Shoemaker R.C."/>
            <person name="Jackson S.A."/>
        </authorList>
    </citation>
    <scope>NUCLEOTIDE SEQUENCE</scope>
    <source>
        <strain evidence="3">cv. Williams 82</strain>
        <tissue evidence="2">Callus</tissue>
    </source>
</reference>
<keyword evidence="1" id="KW-0812">Transmembrane</keyword>
<dbReference type="Proteomes" id="UP000008827">
    <property type="component" value="Chromosome 12"/>
</dbReference>
<proteinExistence type="predicted"/>
<sequence length="98" mass="12206">MRRFRTRDPILLRTSRYTPFIFLSHPHFRNSSDFFLFLWIWIRIRFFLLHLDQSIPFISKFDFSFWGSVFCRCMQVCSIFHLFFMNLQMILSLQPEIR</sequence>
<dbReference type="PaxDb" id="3847-GLYMA12G07335.1"/>
<keyword evidence="1" id="KW-1133">Transmembrane helix</keyword>
<dbReference type="EnsemblPlants" id="KRH24880">
    <property type="protein sequence ID" value="KRH24880"/>
    <property type="gene ID" value="GLYMA_12G068400"/>
</dbReference>
<evidence type="ECO:0000313" key="3">
    <source>
        <dbReference type="EnsemblPlants" id="KRH24880"/>
    </source>
</evidence>